<gene>
    <name evidence="2" type="ORF">Cgig2_026316</name>
</gene>
<reference evidence="2" key="1">
    <citation type="submission" date="2022-04" db="EMBL/GenBank/DDBJ databases">
        <title>Carnegiea gigantea Genome sequencing and assembly v2.</title>
        <authorList>
            <person name="Copetti D."/>
            <person name="Sanderson M.J."/>
            <person name="Burquez A."/>
            <person name="Wojciechowski M.F."/>
        </authorList>
    </citation>
    <scope>NUCLEOTIDE SEQUENCE</scope>
    <source>
        <strain evidence="2">SGP5-SGP5p</strain>
        <tissue evidence="2">Aerial part</tissue>
    </source>
</reference>
<sequence>MSTRGRTGSSSSTKEDHLEVDSQDFSSHYKQALLNNTIGDGLEGQKSAKEVVEEDVHEVPSDNTKTISQSLNNAHNRPIYIGKPSCGSSMEDDEEIDNSLCPFDDPLEMKLQLHEKNERCKLSSKGKKRGNKNPKAAQHSPTPTKIAKEALNVRKSLGVYVISDEIVAIRRITRNLRTKLDNKSRPESSSFVEAQNSKL</sequence>
<feature type="region of interest" description="Disordered" evidence="1">
    <location>
        <begin position="178"/>
        <end position="199"/>
    </location>
</feature>
<feature type="region of interest" description="Disordered" evidence="1">
    <location>
        <begin position="39"/>
        <end position="69"/>
    </location>
</feature>
<feature type="compositionally biased region" description="Polar residues" evidence="1">
    <location>
        <begin position="187"/>
        <end position="199"/>
    </location>
</feature>
<evidence type="ECO:0000256" key="1">
    <source>
        <dbReference type="SAM" id="MobiDB-lite"/>
    </source>
</evidence>
<keyword evidence="3" id="KW-1185">Reference proteome</keyword>
<evidence type="ECO:0000313" key="3">
    <source>
        <dbReference type="Proteomes" id="UP001153076"/>
    </source>
</evidence>
<name>A0A9Q1KDH8_9CARY</name>
<dbReference type="AlphaFoldDB" id="A0A9Q1KDH8"/>
<dbReference type="EMBL" id="JAKOGI010000163">
    <property type="protein sequence ID" value="KAJ8441515.1"/>
    <property type="molecule type" value="Genomic_DNA"/>
</dbReference>
<evidence type="ECO:0000313" key="2">
    <source>
        <dbReference type="EMBL" id="KAJ8441515.1"/>
    </source>
</evidence>
<feature type="compositionally biased region" description="Low complexity" evidence="1">
    <location>
        <begin position="1"/>
        <end position="12"/>
    </location>
</feature>
<feature type="region of interest" description="Disordered" evidence="1">
    <location>
        <begin position="1"/>
        <end position="24"/>
    </location>
</feature>
<proteinExistence type="predicted"/>
<feature type="region of interest" description="Disordered" evidence="1">
    <location>
        <begin position="116"/>
        <end position="145"/>
    </location>
</feature>
<accession>A0A9Q1KDH8</accession>
<feature type="compositionally biased region" description="Basic residues" evidence="1">
    <location>
        <begin position="122"/>
        <end position="132"/>
    </location>
</feature>
<organism evidence="2 3">
    <name type="scientific">Carnegiea gigantea</name>
    <dbReference type="NCBI Taxonomy" id="171969"/>
    <lineage>
        <taxon>Eukaryota</taxon>
        <taxon>Viridiplantae</taxon>
        <taxon>Streptophyta</taxon>
        <taxon>Embryophyta</taxon>
        <taxon>Tracheophyta</taxon>
        <taxon>Spermatophyta</taxon>
        <taxon>Magnoliopsida</taxon>
        <taxon>eudicotyledons</taxon>
        <taxon>Gunneridae</taxon>
        <taxon>Pentapetalae</taxon>
        <taxon>Caryophyllales</taxon>
        <taxon>Cactineae</taxon>
        <taxon>Cactaceae</taxon>
        <taxon>Cactoideae</taxon>
        <taxon>Echinocereeae</taxon>
        <taxon>Carnegiea</taxon>
    </lineage>
</organism>
<protein>
    <submittedName>
        <fullName evidence="2">Uncharacterized protein</fullName>
    </submittedName>
</protein>
<dbReference type="Proteomes" id="UP001153076">
    <property type="component" value="Unassembled WGS sequence"/>
</dbReference>
<comment type="caution">
    <text evidence="2">The sequence shown here is derived from an EMBL/GenBank/DDBJ whole genome shotgun (WGS) entry which is preliminary data.</text>
</comment>